<accession>A0A1H4DYR6</accession>
<organism evidence="1 2">
    <name type="scientific">Psychroflexus halocasei</name>
    <dbReference type="NCBI Taxonomy" id="908615"/>
    <lineage>
        <taxon>Bacteria</taxon>
        <taxon>Pseudomonadati</taxon>
        <taxon>Bacteroidota</taxon>
        <taxon>Flavobacteriia</taxon>
        <taxon>Flavobacteriales</taxon>
        <taxon>Flavobacteriaceae</taxon>
        <taxon>Psychroflexus</taxon>
    </lineage>
</organism>
<evidence type="ECO:0000313" key="2">
    <source>
        <dbReference type="Proteomes" id="UP000198820"/>
    </source>
</evidence>
<keyword evidence="2" id="KW-1185">Reference proteome</keyword>
<dbReference type="EMBL" id="FNQF01000019">
    <property type="protein sequence ID" value="SEA77923.1"/>
    <property type="molecule type" value="Genomic_DNA"/>
</dbReference>
<evidence type="ECO:0000313" key="1">
    <source>
        <dbReference type="EMBL" id="SEA77923.1"/>
    </source>
</evidence>
<proteinExistence type="predicted"/>
<dbReference type="Proteomes" id="UP000198820">
    <property type="component" value="Unassembled WGS sequence"/>
</dbReference>
<dbReference type="AlphaFoldDB" id="A0A1H4DYR6"/>
<dbReference type="PROSITE" id="PS51257">
    <property type="entry name" value="PROKAR_LIPOPROTEIN"/>
    <property type="match status" value="1"/>
</dbReference>
<reference evidence="1 2" key="1">
    <citation type="submission" date="2016-10" db="EMBL/GenBank/DDBJ databases">
        <authorList>
            <person name="de Groot N.N."/>
        </authorList>
    </citation>
    <scope>NUCLEOTIDE SEQUENCE [LARGE SCALE GENOMIC DNA]</scope>
    <source>
        <strain evidence="1 2">DSM 23581</strain>
    </source>
</reference>
<name>A0A1H4DYR6_9FLAO</name>
<protein>
    <submittedName>
        <fullName evidence="1">Uncharacterized protein</fullName>
    </submittedName>
</protein>
<sequence>MKKTNLPLAILVSILTFMTSCEKDDSFSENKLSNEFNSESYMKKGTGDDKYTVLGTQKEIPCSVENMAEAYQSILKNPTAVKHPDKNYPINKTHLYVKFKPQDSIQYNKIVNDTILAVSDEPFEYEIANQGSIYLDPKANDTIFTFYYSVVPKDYQIPSEVPHEILKDLHFTSEDAIGETPSEKEENILDFYEDLNTEALKISDNLEEDEKKEHTYFQNDPSERLSYDDVKRLGLKVKDVQINYELEPNDEDVEGEARLFRRRKWRPSGTITVQEDAINQSVGVMGARVRVRKWGWLVIRKAHTNRNGYFETSRTRTKRVKYALYFKNRRSGNIRRFTVKASSWFWNARDRGHATHKRRAWRRHYTYGRRQFYGYVQNAAFDYYTRIAPQFGLSMPKDRININATYTACQSSQHRPAVLTLLPVSRLRITRRSGNCNYRASDGIYATTVHELTHAGHQRMDAGMFSIFHSGSCNRAVLTESWAEGVETIVTNQRYLTLDPNYLATNRFNNTNLRLWNDGRQANTVAQMNEYTPIVADLIDNVNQNTIPGIGGIQPIDRVTGYNLNQIQNALDNCRDIDCWENNLRNYYFNATENNLNELFDYVRDVRNNNLSTPCN</sequence>
<gene>
    <name evidence="1" type="ORF">SAMN05421540_1194</name>
</gene>
<dbReference type="STRING" id="908615.SAMN05421540_1194"/>